<proteinExistence type="inferred from homology"/>
<evidence type="ECO:0000256" key="2">
    <source>
        <dbReference type="ARBA" id="ARBA00022475"/>
    </source>
</evidence>
<comment type="similarity">
    <text evidence="10">Belongs to the acyltransferase CrtO family.</text>
</comment>
<sequence>MFANVVAWLCIHLGVSSLVSIVPDPFVNAFAGLYRVKRWESQDKVYEHLGVKKWKDRLPEARKWFRREKSAAHLRSPSQWERFEKQTNRSELSHWIQMLAAPFFFLFNPPWAGWIMVAYALLFNLPFIIVQRYNRVRLMRVKDRVFSSDRGHCPRVKGH</sequence>
<keyword evidence="5" id="KW-0732">Signal</keyword>
<evidence type="ECO:0000256" key="4">
    <source>
        <dbReference type="ARBA" id="ARBA00022692"/>
    </source>
</evidence>
<organism evidence="14 15">
    <name type="scientific">Halobacillus faecis</name>
    <dbReference type="NCBI Taxonomy" id="360184"/>
    <lineage>
        <taxon>Bacteria</taxon>
        <taxon>Bacillati</taxon>
        <taxon>Bacillota</taxon>
        <taxon>Bacilli</taxon>
        <taxon>Bacillales</taxon>
        <taxon>Bacillaceae</taxon>
        <taxon>Halobacillus</taxon>
    </lineage>
</organism>
<evidence type="ECO:0000256" key="8">
    <source>
        <dbReference type="ARBA" id="ARBA00023315"/>
    </source>
</evidence>
<dbReference type="GO" id="GO:0005886">
    <property type="term" value="C:plasma membrane"/>
    <property type="evidence" value="ECO:0007669"/>
    <property type="project" value="UniProtKB-SubCell"/>
</dbReference>
<dbReference type="EMBL" id="BJYD01000006">
    <property type="protein sequence ID" value="GEN52735.1"/>
    <property type="molecule type" value="Genomic_DNA"/>
</dbReference>
<keyword evidence="8 14" id="KW-0012">Acyltransferase</keyword>
<name>A0A511WNT3_9BACI</name>
<keyword evidence="7 13" id="KW-0472">Membrane</keyword>
<comment type="pathway">
    <text evidence="9">Carotenoid biosynthesis; staphyloxanthin biosynthesis; staphyloxanthin from farnesyl diphosphate: step 5/5.</text>
</comment>
<dbReference type="AlphaFoldDB" id="A0A511WNT3"/>
<comment type="function">
    <text evidence="12">Catalyzes the acylation of glycosyl-4,4'-diaponeurosporenoate, i.e. the esterification of glucose at the C6'' position with the carboxyl group of the C(15) fatty acid 12-methyltetradecanoic acid, to yield staphyloxanthin. This is the last step in the biosynthesis of this orange pigment, present in most staphylococci strains.</text>
</comment>
<evidence type="ECO:0000256" key="3">
    <source>
        <dbReference type="ARBA" id="ARBA00022679"/>
    </source>
</evidence>
<accession>A0A511WNT3</accession>
<keyword evidence="6 13" id="KW-1133">Transmembrane helix</keyword>
<evidence type="ECO:0000256" key="6">
    <source>
        <dbReference type="ARBA" id="ARBA00022989"/>
    </source>
</evidence>
<reference evidence="14 15" key="1">
    <citation type="submission" date="2019-07" db="EMBL/GenBank/DDBJ databases">
        <title>Whole genome shotgun sequence of Halobacillus faecis NBRC 103569.</title>
        <authorList>
            <person name="Hosoyama A."/>
            <person name="Uohara A."/>
            <person name="Ohji S."/>
            <person name="Ichikawa N."/>
        </authorList>
    </citation>
    <scope>NUCLEOTIDE SEQUENCE [LARGE SCALE GENOMIC DNA]</scope>
    <source>
        <strain evidence="14 15">NBRC 103569</strain>
    </source>
</reference>
<dbReference type="GO" id="GO:0016746">
    <property type="term" value="F:acyltransferase activity"/>
    <property type="evidence" value="ECO:0007669"/>
    <property type="project" value="UniProtKB-KW"/>
</dbReference>
<evidence type="ECO:0000256" key="11">
    <source>
        <dbReference type="ARBA" id="ARBA00023667"/>
    </source>
</evidence>
<keyword evidence="4 13" id="KW-0812">Transmembrane</keyword>
<comment type="caution">
    <text evidence="14">The sequence shown here is derived from an EMBL/GenBank/DDBJ whole genome shotgun (WGS) entry which is preliminary data.</text>
</comment>
<dbReference type="RefSeq" id="WP_146813791.1">
    <property type="nucleotide sequence ID" value="NZ_BJYD01000006.1"/>
</dbReference>
<dbReference type="Pfam" id="PF18927">
    <property type="entry name" value="CrtO"/>
    <property type="match status" value="1"/>
</dbReference>
<dbReference type="Proteomes" id="UP000321886">
    <property type="component" value="Unassembled WGS sequence"/>
</dbReference>
<dbReference type="UniPathway" id="UPA00029">
    <property type="reaction ID" value="UER00560"/>
</dbReference>
<keyword evidence="15" id="KW-1185">Reference proteome</keyword>
<dbReference type="InterPro" id="IPR044021">
    <property type="entry name" value="CrtO"/>
</dbReference>
<dbReference type="OrthoDB" id="3783432at2"/>
<protein>
    <recommendedName>
        <fullName evidence="11">Glycosyl-4,4'-diaponeurosporenoate acyltransferase</fullName>
    </recommendedName>
</protein>
<feature type="transmembrane region" description="Helical" evidence="13">
    <location>
        <begin position="111"/>
        <end position="130"/>
    </location>
</feature>
<evidence type="ECO:0000256" key="9">
    <source>
        <dbReference type="ARBA" id="ARBA00023588"/>
    </source>
</evidence>
<keyword evidence="2" id="KW-1003">Cell membrane</keyword>
<gene>
    <name evidence="14" type="primary">crtO</name>
    <name evidence="14" type="ORF">HFA01_09970</name>
</gene>
<evidence type="ECO:0000256" key="1">
    <source>
        <dbReference type="ARBA" id="ARBA00004162"/>
    </source>
</evidence>
<evidence type="ECO:0000313" key="14">
    <source>
        <dbReference type="EMBL" id="GEN52735.1"/>
    </source>
</evidence>
<evidence type="ECO:0000256" key="12">
    <source>
        <dbReference type="ARBA" id="ARBA00025324"/>
    </source>
</evidence>
<evidence type="ECO:0000313" key="15">
    <source>
        <dbReference type="Proteomes" id="UP000321886"/>
    </source>
</evidence>
<comment type="subcellular location">
    <subcellularLocation>
        <location evidence="1">Cell membrane</location>
        <topology evidence="1">Single-pass membrane protein</topology>
    </subcellularLocation>
</comment>
<evidence type="ECO:0000256" key="13">
    <source>
        <dbReference type="SAM" id="Phobius"/>
    </source>
</evidence>
<evidence type="ECO:0000256" key="7">
    <source>
        <dbReference type="ARBA" id="ARBA00023136"/>
    </source>
</evidence>
<evidence type="ECO:0000256" key="10">
    <source>
        <dbReference type="ARBA" id="ARBA00023603"/>
    </source>
</evidence>
<evidence type="ECO:0000256" key="5">
    <source>
        <dbReference type="ARBA" id="ARBA00022729"/>
    </source>
</evidence>
<keyword evidence="3 14" id="KW-0808">Transferase</keyword>